<protein>
    <submittedName>
        <fullName evidence="9">Mechanosensitive ion channel family protein</fullName>
    </submittedName>
</protein>
<dbReference type="Gene3D" id="3.30.70.100">
    <property type="match status" value="1"/>
</dbReference>
<proteinExistence type="inferred from homology"/>
<evidence type="ECO:0000256" key="2">
    <source>
        <dbReference type="ARBA" id="ARBA00008017"/>
    </source>
</evidence>
<dbReference type="InterPro" id="IPR045276">
    <property type="entry name" value="YbiO_bact"/>
</dbReference>
<feature type="transmembrane region" description="Helical" evidence="7">
    <location>
        <begin position="24"/>
        <end position="45"/>
    </location>
</feature>
<feature type="transmembrane region" description="Helical" evidence="7">
    <location>
        <begin position="111"/>
        <end position="137"/>
    </location>
</feature>
<sequence>MIAQEADNPSIFTKYIESFKWEEILHNITNIVIDLVLISIFFLILRSVGKAIINHLFSNYANKQNSNISSNRMKTLHSLSMNAYMYMLVFFWIYSSLTIIGVPIGTLLAGAGLFSVAIGLGAQGLASDVINGFFILFEKQINIGDYVTIGDVTGTVSELGLRTTKIRSNNDALNFIPNRNITSICNMSKERMKAEINIRVNPDTPITKVMNIIKDVNDQYVPKTEGIIDDPQLLGTVDMGDGTIAVKEFIPTTDEARFDVQFEFLQLYLEAIKAAGIKLPNNKVISDISKG</sequence>
<dbReference type="SUPFAM" id="SSF50182">
    <property type="entry name" value="Sm-like ribonucleoproteins"/>
    <property type="match status" value="1"/>
</dbReference>
<dbReference type="Pfam" id="PF00924">
    <property type="entry name" value="MS_channel_2nd"/>
    <property type="match status" value="1"/>
</dbReference>
<dbReference type="InterPro" id="IPR011014">
    <property type="entry name" value="MscS_channel_TM-2"/>
</dbReference>
<organism evidence="9 10">
    <name type="scientific">Apilactobacillus apisilvae</name>
    <dbReference type="NCBI Taxonomy" id="2923364"/>
    <lineage>
        <taxon>Bacteria</taxon>
        <taxon>Bacillati</taxon>
        <taxon>Bacillota</taxon>
        <taxon>Bacilli</taxon>
        <taxon>Lactobacillales</taxon>
        <taxon>Lactobacillaceae</taxon>
        <taxon>Apilactobacillus</taxon>
    </lineage>
</organism>
<gene>
    <name evidence="9" type="ORF">MOO46_06140</name>
</gene>
<feature type="domain" description="Mechanosensitive ion channel MscS" evidence="8">
    <location>
        <begin position="125"/>
        <end position="189"/>
    </location>
</feature>
<dbReference type="InterPro" id="IPR011066">
    <property type="entry name" value="MscS_channel_C_sf"/>
</dbReference>
<dbReference type="SUPFAM" id="SSF82689">
    <property type="entry name" value="Mechanosensitive channel protein MscS (YggB), C-terminal domain"/>
    <property type="match status" value="1"/>
</dbReference>
<keyword evidence="6 7" id="KW-0472">Membrane</keyword>
<keyword evidence="5 7" id="KW-1133">Transmembrane helix</keyword>
<accession>A0ABY4PH37</accession>
<dbReference type="InterPro" id="IPR023408">
    <property type="entry name" value="MscS_beta-dom_sf"/>
</dbReference>
<evidence type="ECO:0000256" key="5">
    <source>
        <dbReference type="ARBA" id="ARBA00022989"/>
    </source>
</evidence>
<comment type="subcellular location">
    <subcellularLocation>
        <location evidence="1">Cell membrane</location>
        <topology evidence="1">Multi-pass membrane protein</topology>
    </subcellularLocation>
</comment>
<dbReference type="RefSeq" id="WP_249510806.1">
    <property type="nucleotide sequence ID" value="NZ_CP093362.1"/>
</dbReference>
<dbReference type="PANTHER" id="PTHR30460:SF0">
    <property type="entry name" value="MODERATE CONDUCTANCE MECHANOSENSITIVE CHANNEL YBIO"/>
    <property type="match status" value="1"/>
</dbReference>
<dbReference type="Proteomes" id="UP000831859">
    <property type="component" value="Chromosome"/>
</dbReference>
<evidence type="ECO:0000256" key="7">
    <source>
        <dbReference type="SAM" id="Phobius"/>
    </source>
</evidence>
<evidence type="ECO:0000313" key="10">
    <source>
        <dbReference type="Proteomes" id="UP000831859"/>
    </source>
</evidence>
<evidence type="ECO:0000256" key="1">
    <source>
        <dbReference type="ARBA" id="ARBA00004651"/>
    </source>
</evidence>
<dbReference type="Gene3D" id="1.10.287.1260">
    <property type="match status" value="1"/>
</dbReference>
<evidence type="ECO:0000259" key="8">
    <source>
        <dbReference type="Pfam" id="PF00924"/>
    </source>
</evidence>
<keyword evidence="4 7" id="KW-0812">Transmembrane</keyword>
<dbReference type="PANTHER" id="PTHR30460">
    <property type="entry name" value="MODERATE CONDUCTANCE MECHANOSENSITIVE CHANNEL YBIO"/>
    <property type="match status" value="1"/>
</dbReference>
<name>A0ABY4PH37_9LACO</name>
<dbReference type="InterPro" id="IPR010920">
    <property type="entry name" value="LSM_dom_sf"/>
</dbReference>
<dbReference type="InterPro" id="IPR006685">
    <property type="entry name" value="MscS_channel_2nd"/>
</dbReference>
<keyword evidence="3" id="KW-1003">Cell membrane</keyword>
<evidence type="ECO:0000256" key="4">
    <source>
        <dbReference type="ARBA" id="ARBA00022692"/>
    </source>
</evidence>
<evidence type="ECO:0000313" key="9">
    <source>
        <dbReference type="EMBL" id="UQS84823.1"/>
    </source>
</evidence>
<evidence type="ECO:0000256" key="6">
    <source>
        <dbReference type="ARBA" id="ARBA00023136"/>
    </source>
</evidence>
<dbReference type="Gene3D" id="2.30.30.60">
    <property type="match status" value="1"/>
</dbReference>
<dbReference type="SUPFAM" id="SSF82861">
    <property type="entry name" value="Mechanosensitive channel protein MscS (YggB), transmembrane region"/>
    <property type="match status" value="1"/>
</dbReference>
<reference evidence="9 10" key="1">
    <citation type="journal article" date="2022" name="Int. J. Syst. Evol. Microbiol.">
        <title>Apilactobacillus apisilvae sp. nov., Nicolia spurrieriana gen. nov. sp. nov., Bombilactobacillus folatiphilus sp. nov. and Bombilactobacillus thymidiniphilus sp. nov., four new lactic acid bacterial isolates from stingless bees Tetragonula carbonaria and Austroplebeia australis.</title>
        <authorList>
            <person name="Oliphant S.A."/>
            <person name="Watson-Haigh N.S."/>
            <person name="Sumby K.M."/>
            <person name="Gardner J."/>
            <person name="Groom S."/>
            <person name="Jiranek V."/>
        </authorList>
    </citation>
    <scope>NUCLEOTIDE SEQUENCE [LARGE SCALE GENOMIC DNA]</scope>
    <source>
        <strain evidence="9 10">SG5_A10</strain>
    </source>
</reference>
<feature type="transmembrane region" description="Helical" evidence="7">
    <location>
        <begin position="83"/>
        <end position="105"/>
    </location>
</feature>
<evidence type="ECO:0000256" key="3">
    <source>
        <dbReference type="ARBA" id="ARBA00022475"/>
    </source>
</evidence>
<keyword evidence="10" id="KW-1185">Reference proteome</keyword>
<dbReference type="EMBL" id="CP093362">
    <property type="protein sequence ID" value="UQS84823.1"/>
    <property type="molecule type" value="Genomic_DNA"/>
</dbReference>
<comment type="similarity">
    <text evidence="2">Belongs to the MscS (TC 1.A.23) family.</text>
</comment>